<feature type="domain" description="Thioredoxin" evidence="6">
    <location>
        <begin position="211"/>
        <end position="341"/>
    </location>
</feature>
<dbReference type="OrthoDB" id="128449at2"/>
<evidence type="ECO:0000259" key="6">
    <source>
        <dbReference type="PROSITE" id="PS51352"/>
    </source>
</evidence>
<gene>
    <name evidence="7" type="ORF">GA0070616_1368</name>
</gene>
<evidence type="ECO:0000313" key="7">
    <source>
        <dbReference type="EMBL" id="SCL17829.1"/>
    </source>
</evidence>
<dbReference type="STRING" id="145857.GA0070616_1368"/>
<dbReference type="AlphaFoldDB" id="A0A1C6RKY9"/>
<keyword evidence="4 5" id="KW-0472">Membrane</keyword>
<dbReference type="SUPFAM" id="SSF52833">
    <property type="entry name" value="Thioredoxin-like"/>
    <property type="match status" value="1"/>
</dbReference>
<evidence type="ECO:0000256" key="5">
    <source>
        <dbReference type="SAM" id="Phobius"/>
    </source>
</evidence>
<reference evidence="7 8" key="1">
    <citation type="submission" date="2016-06" db="EMBL/GenBank/DDBJ databases">
        <authorList>
            <person name="Kjaerup R.B."/>
            <person name="Dalgaard T.S."/>
            <person name="Juul-Madsen H.R."/>
        </authorList>
    </citation>
    <scope>NUCLEOTIDE SEQUENCE [LARGE SCALE GENOMIC DNA]</scope>
    <source>
        <strain evidence="7 8">DSM 43818</strain>
    </source>
</reference>
<dbReference type="EMBL" id="FMHT01000003">
    <property type="protein sequence ID" value="SCL17829.1"/>
    <property type="molecule type" value="Genomic_DNA"/>
</dbReference>
<feature type="transmembrane region" description="Helical" evidence="5">
    <location>
        <begin position="51"/>
        <end position="72"/>
    </location>
</feature>
<accession>A0A1C6RKY9</accession>
<dbReference type="Pfam" id="PF07291">
    <property type="entry name" value="MauE"/>
    <property type="match status" value="1"/>
</dbReference>
<dbReference type="InterPro" id="IPR036249">
    <property type="entry name" value="Thioredoxin-like_sf"/>
</dbReference>
<dbReference type="PROSITE" id="PS51352">
    <property type="entry name" value="THIOREDOXIN_2"/>
    <property type="match status" value="1"/>
</dbReference>
<dbReference type="GO" id="GO:0030416">
    <property type="term" value="P:methylamine metabolic process"/>
    <property type="evidence" value="ECO:0007669"/>
    <property type="project" value="InterPro"/>
</dbReference>
<evidence type="ECO:0000256" key="3">
    <source>
        <dbReference type="ARBA" id="ARBA00022989"/>
    </source>
</evidence>
<sequence>MTGALLLAGQLVLAVTLGWSAAGKLRRAAHAAFRASLPRTLGVPAGLARPLAVGVVAAEVVTVVTLMAALVVPALAPTGYALAAALLAAFTAAVAVMIRRGVREPCRCFGATDAPPGPVQLARNLGLTAVAGGGTVLTLGGARPVPLTGTGGPPGWSGGEMSHLPLVLTLLTVVCLINTVVLALVLRQLRQQSTLLKVSIEGVANPAPIMLAAGATVGDFTATTVDGTPVSRADLRGETLVAFVSPSCPACAESLPGFVARAEARPEGREGVLAVVLGAGEAAGRLSDQLTPVARVVVEPERGPVSRAFGVDGYPAFGLLADDTMVASHFVLDRVPETTAS</sequence>
<proteinExistence type="predicted"/>
<dbReference type="RefSeq" id="WP_091077967.1">
    <property type="nucleotide sequence ID" value="NZ_FMHT01000003.1"/>
</dbReference>
<dbReference type="Proteomes" id="UP000199699">
    <property type="component" value="Unassembled WGS sequence"/>
</dbReference>
<evidence type="ECO:0000256" key="4">
    <source>
        <dbReference type="ARBA" id="ARBA00023136"/>
    </source>
</evidence>
<comment type="subcellular location">
    <subcellularLocation>
        <location evidence="1">Membrane</location>
        <topology evidence="1">Multi-pass membrane protein</topology>
    </subcellularLocation>
</comment>
<feature type="transmembrane region" description="Helical" evidence="5">
    <location>
        <begin position="164"/>
        <end position="186"/>
    </location>
</feature>
<feature type="transmembrane region" description="Helical" evidence="5">
    <location>
        <begin position="79"/>
        <end position="98"/>
    </location>
</feature>
<keyword evidence="2 5" id="KW-0812">Transmembrane</keyword>
<evidence type="ECO:0000256" key="1">
    <source>
        <dbReference type="ARBA" id="ARBA00004141"/>
    </source>
</evidence>
<name>A0A1C6RKY9_9ACTN</name>
<organism evidence="7 8">
    <name type="scientific">Micromonospora nigra</name>
    <dbReference type="NCBI Taxonomy" id="145857"/>
    <lineage>
        <taxon>Bacteria</taxon>
        <taxon>Bacillati</taxon>
        <taxon>Actinomycetota</taxon>
        <taxon>Actinomycetes</taxon>
        <taxon>Micromonosporales</taxon>
        <taxon>Micromonosporaceae</taxon>
        <taxon>Micromonospora</taxon>
    </lineage>
</organism>
<protein>
    <submittedName>
        <fullName evidence="7">Peroxiredoxin</fullName>
    </submittedName>
</protein>
<keyword evidence="3 5" id="KW-1133">Transmembrane helix</keyword>
<keyword evidence="8" id="KW-1185">Reference proteome</keyword>
<evidence type="ECO:0000256" key="2">
    <source>
        <dbReference type="ARBA" id="ARBA00022692"/>
    </source>
</evidence>
<dbReference type="InterPro" id="IPR013766">
    <property type="entry name" value="Thioredoxin_domain"/>
</dbReference>
<dbReference type="GO" id="GO:0016020">
    <property type="term" value="C:membrane"/>
    <property type="evidence" value="ECO:0007669"/>
    <property type="project" value="UniProtKB-SubCell"/>
</dbReference>
<dbReference type="Gene3D" id="3.40.30.10">
    <property type="entry name" value="Glutaredoxin"/>
    <property type="match status" value="1"/>
</dbReference>
<evidence type="ECO:0000313" key="8">
    <source>
        <dbReference type="Proteomes" id="UP000199699"/>
    </source>
</evidence>
<dbReference type="InterPro" id="IPR009908">
    <property type="entry name" value="Methylamine_util_MauE"/>
</dbReference>